<keyword evidence="5 11" id="KW-0547">Nucleotide-binding</keyword>
<dbReference type="EC" id="6.1.1.17" evidence="3"/>
<evidence type="ECO:0000256" key="1">
    <source>
        <dbReference type="ARBA" id="ARBA00004173"/>
    </source>
</evidence>
<dbReference type="Gene3D" id="3.40.50.620">
    <property type="entry name" value="HUPs"/>
    <property type="match status" value="1"/>
</dbReference>
<dbReference type="PROSITE" id="PS00178">
    <property type="entry name" value="AA_TRNA_LIGASE_I"/>
    <property type="match status" value="1"/>
</dbReference>
<dbReference type="InterPro" id="IPR033910">
    <property type="entry name" value="GluRS_core"/>
</dbReference>
<dbReference type="SUPFAM" id="SSF48163">
    <property type="entry name" value="An anticodon-binding domain of class I aminoacyl-tRNA synthetases"/>
    <property type="match status" value="1"/>
</dbReference>
<dbReference type="PANTHER" id="PTHR43311">
    <property type="entry name" value="GLUTAMATE--TRNA LIGASE"/>
    <property type="match status" value="1"/>
</dbReference>
<evidence type="ECO:0000256" key="9">
    <source>
        <dbReference type="ARBA" id="ARBA00030865"/>
    </source>
</evidence>
<keyword evidence="15" id="KW-1185">Reference proteome</keyword>
<dbReference type="NCBIfam" id="TIGR00464">
    <property type="entry name" value="gltX_bact"/>
    <property type="match status" value="1"/>
</dbReference>
<dbReference type="Pfam" id="PF00749">
    <property type="entry name" value="tRNA-synt_1c"/>
    <property type="match status" value="1"/>
</dbReference>
<name>A0A1Y2HCP9_9FUNG</name>
<comment type="caution">
    <text evidence="14">The sequence shown here is derived from an EMBL/GenBank/DDBJ whole genome shotgun (WGS) entry which is preliminary data.</text>
</comment>
<comment type="similarity">
    <text evidence="2">Belongs to the class-I aminoacyl-tRNA synthetase family. Glutamate--tRNA ligase type 1 subfamily.</text>
</comment>
<dbReference type="STRING" id="765915.A0A1Y2HCP9"/>
<dbReference type="PRINTS" id="PR00987">
    <property type="entry name" value="TRNASYNTHGLU"/>
</dbReference>
<proteinExistence type="inferred from homology"/>
<accession>A0A1Y2HCP9</accession>
<dbReference type="Gene3D" id="1.10.10.350">
    <property type="match status" value="1"/>
</dbReference>
<evidence type="ECO:0000256" key="4">
    <source>
        <dbReference type="ARBA" id="ARBA00022598"/>
    </source>
</evidence>
<evidence type="ECO:0000256" key="7">
    <source>
        <dbReference type="ARBA" id="ARBA00022917"/>
    </source>
</evidence>
<protein>
    <recommendedName>
        <fullName evidence="10">Glutamate--tRNA ligase, mitochondrial</fullName>
        <ecNumber evidence="3">6.1.1.17</ecNumber>
    </recommendedName>
    <alternativeName>
        <fullName evidence="9">Glutamyl-tRNA synthetase</fullName>
    </alternativeName>
</protein>
<feature type="domain" description="Glutamyl/glutaminyl-tRNA synthetase class Ib catalytic" evidence="12">
    <location>
        <begin position="4"/>
        <end position="323"/>
    </location>
</feature>
<evidence type="ECO:0000256" key="3">
    <source>
        <dbReference type="ARBA" id="ARBA00012835"/>
    </source>
</evidence>
<keyword evidence="7 11" id="KW-0648">Protein biosynthesis</keyword>
<evidence type="ECO:0000313" key="15">
    <source>
        <dbReference type="Proteomes" id="UP000193411"/>
    </source>
</evidence>
<dbReference type="EMBL" id="MCFL01000073">
    <property type="protein sequence ID" value="ORZ30832.1"/>
    <property type="molecule type" value="Genomic_DNA"/>
</dbReference>
<dbReference type="InterPro" id="IPR008925">
    <property type="entry name" value="aa_tRNA-synth_I_cd-bd_sf"/>
</dbReference>
<dbReference type="InterPro" id="IPR049940">
    <property type="entry name" value="GluQ/Sye"/>
</dbReference>
<comment type="subcellular location">
    <subcellularLocation>
        <location evidence="1">Mitochondrion</location>
    </subcellularLocation>
</comment>
<dbReference type="PANTHER" id="PTHR43311:SF2">
    <property type="entry name" value="GLUTAMATE--TRNA LIGASE, MITOCHONDRIAL-RELATED"/>
    <property type="match status" value="1"/>
</dbReference>
<dbReference type="AlphaFoldDB" id="A0A1Y2HCP9"/>
<gene>
    <name evidence="14" type="ORF">BCR44DRAFT_45111</name>
</gene>
<dbReference type="OrthoDB" id="428822at2759"/>
<dbReference type="InterPro" id="IPR014729">
    <property type="entry name" value="Rossmann-like_a/b/a_fold"/>
</dbReference>
<dbReference type="Pfam" id="PF19269">
    <property type="entry name" value="Anticodon_2"/>
    <property type="match status" value="1"/>
</dbReference>
<keyword evidence="4 11" id="KW-0436">Ligase</keyword>
<dbReference type="InterPro" id="IPR020058">
    <property type="entry name" value="Glu/Gln-tRNA-synth_Ib_cat-dom"/>
</dbReference>
<dbReference type="Proteomes" id="UP000193411">
    <property type="component" value="Unassembled WGS sequence"/>
</dbReference>
<dbReference type="InterPro" id="IPR000924">
    <property type="entry name" value="Glu/Gln-tRNA-synth"/>
</dbReference>
<evidence type="ECO:0000313" key="14">
    <source>
        <dbReference type="EMBL" id="ORZ30832.1"/>
    </source>
</evidence>
<dbReference type="InterPro" id="IPR004527">
    <property type="entry name" value="Glu-tRNA-ligase_bac/mito"/>
</dbReference>
<organism evidence="14 15">
    <name type="scientific">Catenaria anguillulae PL171</name>
    <dbReference type="NCBI Taxonomy" id="765915"/>
    <lineage>
        <taxon>Eukaryota</taxon>
        <taxon>Fungi</taxon>
        <taxon>Fungi incertae sedis</taxon>
        <taxon>Blastocladiomycota</taxon>
        <taxon>Blastocladiomycetes</taxon>
        <taxon>Blastocladiales</taxon>
        <taxon>Catenariaceae</taxon>
        <taxon>Catenaria</taxon>
    </lineage>
</organism>
<evidence type="ECO:0000259" key="12">
    <source>
        <dbReference type="Pfam" id="PF00749"/>
    </source>
</evidence>
<evidence type="ECO:0000256" key="2">
    <source>
        <dbReference type="ARBA" id="ARBA00007894"/>
    </source>
</evidence>
<dbReference type="GO" id="GO:0006424">
    <property type="term" value="P:glutamyl-tRNA aminoacylation"/>
    <property type="evidence" value="ECO:0007669"/>
    <property type="project" value="InterPro"/>
</dbReference>
<evidence type="ECO:0000256" key="11">
    <source>
        <dbReference type="RuleBase" id="RU363037"/>
    </source>
</evidence>
<dbReference type="InterPro" id="IPR045462">
    <property type="entry name" value="aa-tRNA-synth_I_cd-bd"/>
</dbReference>
<dbReference type="SUPFAM" id="SSF52374">
    <property type="entry name" value="Nucleotidylyl transferase"/>
    <property type="match status" value="1"/>
</dbReference>
<dbReference type="InterPro" id="IPR020751">
    <property type="entry name" value="aa-tRNA-synth_I_codon-bd_sub2"/>
</dbReference>
<evidence type="ECO:0000259" key="13">
    <source>
        <dbReference type="Pfam" id="PF19269"/>
    </source>
</evidence>
<keyword evidence="6 11" id="KW-0067">ATP-binding</keyword>
<reference evidence="14 15" key="1">
    <citation type="submission" date="2016-07" db="EMBL/GenBank/DDBJ databases">
        <title>Pervasive Adenine N6-methylation of Active Genes in Fungi.</title>
        <authorList>
            <consortium name="DOE Joint Genome Institute"/>
            <person name="Mondo S.J."/>
            <person name="Dannebaum R.O."/>
            <person name="Kuo R.C."/>
            <person name="Labutti K."/>
            <person name="Haridas S."/>
            <person name="Kuo A."/>
            <person name="Salamov A."/>
            <person name="Ahrendt S.R."/>
            <person name="Lipzen A."/>
            <person name="Sullivan W."/>
            <person name="Andreopoulos W.B."/>
            <person name="Clum A."/>
            <person name="Lindquist E."/>
            <person name="Daum C."/>
            <person name="Ramamoorthy G.K."/>
            <person name="Gryganskyi A."/>
            <person name="Culley D."/>
            <person name="Magnuson J.K."/>
            <person name="James T.Y."/>
            <person name="O'Malley M.A."/>
            <person name="Stajich J.E."/>
            <person name="Spatafora J.W."/>
            <person name="Visel A."/>
            <person name="Grigoriev I.V."/>
        </authorList>
    </citation>
    <scope>NUCLEOTIDE SEQUENCE [LARGE SCALE GENOMIC DNA]</scope>
    <source>
        <strain evidence="14 15">PL171</strain>
    </source>
</reference>
<dbReference type="GO" id="GO:0004818">
    <property type="term" value="F:glutamate-tRNA ligase activity"/>
    <property type="evidence" value="ECO:0007669"/>
    <property type="project" value="UniProtKB-EC"/>
</dbReference>
<evidence type="ECO:0000256" key="8">
    <source>
        <dbReference type="ARBA" id="ARBA00023146"/>
    </source>
</evidence>
<evidence type="ECO:0000256" key="6">
    <source>
        <dbReference type="ARBA" id="ARBA00022840"/>
    </source>
</evidence>
<keyword evidence="8 11" id="KW-0030">Aminoacyl-tRNA synthetase</keyword>
<dbReference type="FunFam" id="3.40.50.620:FF:000045">
    <property type="entry name" value="Glutamate--tRNA ligase, mitochondrial"/>
    <property type="match status" value="1"/>
</dbReference>
<dbReference type="GO" id="GO:0008270">
    <property type="term" value="F:zinc ion binding"/>
    <property type="evidence" value="ECO:0007669"/>
    <property type="project" value="InterPro"/>
</dbReference>
<dbReference type="GO" id="GO:0000049">
    <property type="term" value="F:tRNA binding"/>
    <property type="evidence" value="ECO:0007669"/>
    <property type="project" value="InterPro"/>
</dbReference>
<dbReference type="InterPro" id="IPR001412">
    <property type="entry name" value="aa-tRNA-synth_I_CS"/>
</dbReference>
<sequence length="499" mass="55933">MSAIRVRFAPSPTGSLHLGGLRTALYNYLLSRSQLAQGNGKFILRIEDTDQSRLVPGATHQLIRDLEWAGLPFDEGPGKPSSVGPFVQSQRLELYRKYAHQLVAQGHAYKCYCSPRKPSSTSATTPNSTGYDGTCRDLSQKQLDLHAGQPFVIRFRSPRSGLNTFYDHTFKHISVDQSTLDDIVLLKSDGWPTYHLASVVDDHLMGISHVMRGHEWLPSTPKHILLYQAFGWNPPEWVHLPLLLNKERKKLSKREGDKGLGAYVSRFRDEGYHPEALLNFIGLLGWTANRNKEVLTVKEMQDQFGLERLHVSPAVVDLDRLDWLQKSHFSALAAASDPALVRELKERLMEAYPEAIPSALLSDAYLRDVLKLISTRLHRTADITHKSPYFWLDPDFSSPTSDAAQLAASIPNLPQVAQTTLDLWTQPDNWPANAAQVNEALPRIAEQVGMSKNVTMLALRCMVTGTRVGAGLADTVLLLGREAVERRIRKHVWSASERE</sequence>
<dbReference type="HAMAP" id="MF_00022">
    <property type="entry name" value="Glu_tRNA_synth_type1"/>
    <property type="match status" value="1"/>
</dbReference>
<dbReference type="CDD" id="cd00808">
    <property type="entry name" value="GluRS_core"/>
    <property type="match status" value="1"/>
</dbReference>
<dbReference type="GO" id="GO:0005524">
    <property type="term" value="F:ATP binding"/>
    <property type="evidence" value="ECO:0007669"/>
    <property type="project" value="UniProtKB-KW"/>
</dbReference>
<evidence type="ECO:0000256" key="5">
    <source>
        <dbReference type="ARBA" id="ARBA00022741"/>
    </source>
</evidence>
<feature type="domain" description="Aminoacyl-tRNA synthetase class I anticodon-binding" evidence="13">
    <location>
        <begin position="352"/>
        <end position="491"/>
    </location>
</feature>
<dbReference type="GO" id="GO:0005739">
    <property type="term" value="C:mitochondrion"/>
    <property type="evidence" value="ECO:0007669"/>
    <property type="project" value="UniProtKB-SubCell"/>
</dbReference>
<evidence type="ECO:0000256" key="10">
    <source>
        <dbReference type="ARBA" id="ARBA00072917"/>
    </source>
</evidence>